<reference evidence="1" key="1">
    <citation type="submission" date="2022-12" db="EMBL/GenBank/DDBJ databases">
        <authorList>
            <person name="Krivoruchko A.V."/>
            <person name="Elkin A."/>
        </authorList>
    </citation>
    <scope>NUCLEOTIDE SEQUENCE</scope>
    <source>
        <strain evidence="1">IEGM 1388</strain>
    </source>
</reference>
<dbReference type="InterPro" id="IPR054284">
    <property type="entry name" value="DUF7019"/>
</dbReference>
<proteinExistence type="predicted"/>
<dbReference type="Pfam" id="PF22880">
    <property type="entry name" value="DUF7019"/>
    <property type="match status" value="1"/>
</dbReference>
<gene>
    <name evidence="1" type="ORF">O4213_19890</name>
</gene>
<dbReference type="RefSeq" id="WP_301573048.1">
    <property type="nucleotide sequence ID" value="NZ_JAPWIE010000006.1"/>
</dbReference>
<organism evidence="1 2">
    <name type="scientific">Gordonia rubripertincta</name>
    <name type="common">Rhodococcus corallinus</name>
    <dbReference type="NCBI Taxonomy" id="36822"/>
    <lineage>
        <taxon>Bacteria</taxon>
        <taxon>Bacillati</taxon>
        <taxon>Actinomycetota</taxon>
        <taxon>Actinomycetes</taxon>
        <taxon>Mycobacteriales</taxon>
        <taxon>Gordoniaceae</taxon>
        <taxon>Gordonia</taxon>
    </lineage>
</organism>
<dbReference type="Proteomes" id="UP001067235">
    <property type="component" value="Unassembled WGS sequence"/>
</dbReference>
<name>A0ABT4MZZ5_GORRU</name>
<protein>
    <submittedName>
        <fullName evidence="1">SAVMC3_10250 family protein</fullName>
    </submittedName>
</protein>
<accession>A0ABT4MZZ5</accession>
<dbReference type="NCBIfam" id="NF040893">
    <property type="entry name" value="SAVMC3_10250"/>
    <property type="match status" value="1"/>
</dbReference>
<evidence type="ECO:0000313" key="1">
    <source>
        <dbReference type="EMBL" id="MCZ4552265.1"/>
    </source>
</evidence>
<dbReference type="EMBL" id="JAPWIE010000006">
    <property type="protein sequence ID" value="MCZ4552265.1"/>
    <property type="molecule type" value="Genomic_DNA"/>
</dbReference>
<comment type="caution">
    <text evidence="1">The sequence shown here is derived from an EMBL/GenBank/DDBJ whole genome shotgun (WGS) entry which is preliminary data.</text>
</comment>
<evidence type="ECO:0000313" key="2">
    <source>
        <dbReference type="Proteomes" id="UP001067235"/>
    </source>
</evidence>
<sequence>MGRSPVRDYIYISRSKVERLAATLPRKTLKQISSIDLSVMGVGAGIGLHNPPNAHIIELTEAVDTAIRDSHTVYHPAELDVKPGHYIGGSASLGYGVHAARGSMAQDAAVFIGGSRDVGLCLVGSAAHMLDRTSPANDVGAVMSVPQAAYAFLDSVSRPARSATGRENGSENDWRLAVGYPFSMLRDQYCEGSQFELSYLARVHRVIEIYDEHSGTVDCYVLGSPIWVTLDVPS</sequence>
<keyword evidence="2" id="KW-1185">Reference proteome</keyword>